<dbReference type="AlphaFoldDB" id="A0A6P2CVS2"/>
<dbReference type="KEGG" id="gms:SOIL9_44760"/>
<organism evidence="2 3">
    <name type="scientific">Gemmata massiliana</name>
    <dbReference type="NCBI Taxonomy" id="1210884"/>
    <lineage>
        <taxon>Bacteria</taxon>
        <taxon>Pseudomonadati</taxon>
        <taxon>Planctomycetota</taxon>
        <taxon>Planctomycetia</taxon>
        <taxon>Gemmatales</taxon>
        <taxon>Gemmataceae</taxon>
        <taxon>Gemmata</taxon>
    </lineage>
</organism>
<keyword evidence="1" id="KW-0732">Signal</keyword>
<protein>
    <recommendedName>
        <fullName evidence="4">Carboxypeptidase regulatory-like domain-containing protein</fullName>
    </recommendedName>
</protein>
<dbReference type="RefSeq" id="WP_162668001.1">
    <property type="nucleotide sequence ID" value="NZ_LR593886.1"/>
</dbReference>
<feature type="chain" id="PRO_5026816026" description="Carboxypeptidase regulatory-like domain-containing protein" evidence="1">
    <location>
        <begin position="28"/>
        <end position="140"/>
    </location>
</feature>
<evidence type="ECO:0000313" key="3">
    <source>
        <dbReference type="Proteomes" id="UP000464178"/>
    </source>
</evidence>
<sequence length="140" mass="14595">MNRIRITVAGCAALVGLALCGCGGAQTGDVTGRVTYQGKRLAFGSVVFMARGEKSEPVVCAIGPDGTYTAKGVPVGEVQVGVASPDPRTPLELRGDQKPLPLAADPKLWFPIPTQYSYPLTSGLSRTVTAGPNTHDIELK</sequence>
<evidence type="ECO:0000256" key="1">
    <source>
        <dbReference type="SAM" id="SignalP"/>
    </source>
</evidence>
<evidence type="ECO:0000313" key="2">
    <source>
        <dbReference type="EMBL" id="VTR93238.1"/>
    </source>
</evidence>
<gene>
    <name evidence="2" type="ORF">SOIL9_44760</name>
</gene>
<proteinExistence type="predicted"/>
<accession>A0A6P2CVS2</accession>
<keyword evidence="3" id="KW-1185">Reference proteome</keyword>
<reference evidence="2 3" key="1">
    <citation type="submission" date="2019-05" db="EMBL/GenBank/DDBJ databases">
        <authorList>
            <consortium name="Science for Life Laboratories"/>
        </authorList>
    </citation>
    <scope>NUCLEOTIDE SEQUENCE [LARGE SCALE GENOMIC DNA]</scope>
    <source>
        <strain evidence="2">Soil9</strain>
    </source>
</reference>
<evidence type="ECO:0008006" key="4">
    <source>
        <dbReference type="Google" id="ProtNLM"/>
    </source>
</evidence>
<dbReference type="PROSITE" id="PS51257">
    <property type="entry name" value="PROKAR_LIPOPROTEIN"/>
    <property type="match status" value="1"/>
</dbReference>
<name>A0A6P2CVS2_9BACT</name>
<dbReference type="EMBL" id="LR593886">
    <property type="protein sequence ID" value="VTR93238.1"/>
    <property type="molecule type" value="Genomic_DNA"/>
</dbReference>
<dbReference type="Proteomes" id="UP000464178">
    <property type="component" value="Chromosome"/>
</dbReference>
<feature type="signal peptide" evidence="1">
    <location>
        <begin position="1"/>
        <end position="27"/>
    </location>
</feature>